<protein>
    <submittedName>
        <fullName evidence="1">Uncharacterized protein</fullName>
    </submittedName>
</protein>
<keyword evidence="3" id="KW-1185">Reference proteome</keyword>
<sequence>MKAHDPAAESEGGDPACWLDQVCPACGRLTERTAEGRCASCGQPWSVD</sequence>
<evidence type="ECO:0000313" key="1">
    <source>
        <dbReference type="EMBL" id="NEK93070.1"/>
    </source>
</evidence>
<proteinExistence type="predicted"/>
<gene>
    <name evidence="2" type="ORF">G3R41_02615</name>
    <name evidence="1" type="ORF">GCU67_02615</name>
</gene>
<name>A0A6P0EQH6_9ACTN</name>
<dbReference type="Proteomes" id="UP000468828">
    <property type="component" value="Unassembled WGS sequence"/>
</dbReference>
<organism evidence="1 3">
    <name type="scientific">Modestobacter muralis</name>
    <dbReference type="NCBI Taxonomy" id="1608614"/>
    <lineage>
        <taxon>Bacteria</taxon>
        <taxon>Bacillati</taxon>
        <taxon>Actinomycetota</taxon>
        <taxon>Actinomycetes</taxon>
        <taxon>Geodermatophilales</taxon>
        <taxon>Geodermatophilaceae</taxon>
        <taxon>Modestobacter</taxon>
    </lineage>
</organism>
<dbReference type="EMBL" id="JAAGWB010000007">
    <property type="protein sequence ID" value="NEN49837.1"/>
    <property type="molecule type" value="Genomic_DNA"/>
</dbReference>
<evidence type="ECO:0000313" key="2">
    <source>
        <dbReference type="EMBL" id="NEN49837.1"/>
    </source>
</evidence>
<accession>A0A6P0EQH6</accession>
<reference evidence="2 4" key="2">
    <citation type="submission" date="2020-02" db="EMBL/GenBank/DDBJ databases">
        <title>The WGS of Modestobacter muralis DSM 100205.</title>
        <authorList>
            <person name="Jiang Z."/>
        </authorList>
    </citation>
    <scope>NUCLEOTIDE SEQUENCE [LARGE SCALE GENOMIC DNA]</scope>
    <source>
        <strain evidence="2 4">DSM 100205</strain>
    </source>
</reference>
<dbReference type="EMBL" id="JAAGWH010000007">
    <property type="protein sequence ID" value="NEK93070.1"/>
    <property type="molecule type" value="Genomic_DNA"/>
</dbReference>
<reference evidence="1 3" key="1">
    <citation type="submission" date="2020-01" db="EMBL/GenBank/DDBJ databases">
        <title>the WGS Modestobacter muralis CPCC 204518.</title>
        <authorList>
            <person name="Jiang Z."/>
        </authorList>
    </citation>
    <scope>NUCLEOTIDE SEQUENCE [LARGE SCALE GENOMIC DNA]</scope>
    <source>
        <strain evidence="1 3">DSM 100205</strain>
    </source>
</reference>
<evidence type="ECO:0000313" key="4">
    <source>
        <dbReference type="Proteomes" id="UP000471152"/>
    </source>
</evidence>
<evidence type="ECO:0000313" key="3">
    <source>
        <dbReference type="Proteomes" id="UP000468828"/>
    </source>
</evidence>
<dbReference type="AlphaFoldDB" id="A0A6P0EQH6"/>
<dbReference type="Proteomes" id="UP000471152">
    <property type="component" value="Unassembled WGS sequence"/>
</dbReference>
<comment type="caution">
    <text evidence="1">The sequence shown here is derived from an EMBL/GenBank/DDBJ whole genome shotgun (WGS) entry which is preliminary data.</text>
</comment>
<dbReference type="RefSeq" id="WP_163609526.1">
    <property type="nucleotide sequence ID" value="NZ_JAAGWB010000007.1"/>
</dbReference>